<dbReference type="OrthoDB" id="5118910at2"/>
<dbReference type="RefSeq" id="WP_058724480.1">
    <property type="nucleotide sequence ID" value="NZ_LDQC01000012.1"/>
</dbReference>
<evidence type="ECO:0000256" key="1">
    <source>
        <dbReference type="SAM" id="MobiDB-lite"/>
    </source>
</evidence>
<feature type="region of interest" description="Disordered" evidence="1">
    <location>
        <begin position="132"/>
        <end position="152"/>
    </location>
</feature>
<dbReference type="InterPro" id="IPR009937">
    <property type="entry name" value="Phage_holin_3_6"/>
</dbReference>
<keyword evidence="2" id="KW-0472">Membrane</keyword>
<sequence>MTDTRDRKPRSLFGLVGDVPKLVKELVTGELNLLKAEMLAKVKIFALAAGLLIAALVIVLYAIGVLLTAAVMGLATVMPAWLAALIIAVVMLIIAAILGLIGWKRFKKGLPITPKRTIDSVKNDVNAVKGLGKKPTPATRYGSRRPDVGGRF</sequence>
<evidence type="ECO:0000313" key="4">
    <source>
        <dbReference type="Proteomes" id="UP000078252"/>
    </source>
</evidence>
<dbReference type="PATRIC" id="fig|33881.3.peg.274"/>
<evidence type="ECO:0008006" key="5">
    <source>
        <dbReference type="Google" id="ProtNLM"/>
    </source>
</evidence>
<evidence type="ECO:0000313" key="3">
    <source>
        <dbReference type="EMBL" id="KTR10002.1"/>
    </source>
</evidence>
<feature type="transmembrane region" description="Helical" evidence="2">
    <location>
        <begin position="44"/>
        <end position="74"/>
    </location>
</feature>
<keyword evidence="2" id="KW-0812">Transmembrane</keyword>
<dbReference type="STRING" id="33881.NS184_02050"/>
<name>A0A175S144_9MICO</name>
<protein>
    <recommendedName>
        <fullName evidence="5">Integral membrane protein</fullName>
    </recommendedName>
</protein>
<accession>A0A175S144</accession>
<evidence type="ECO:0000256" key="2">
    <source>
        <dbReference type="SAM" id="Phobius"/>
    </source>
</evidence>
<organism evidence="3 4">
    <name type="scientific">Curtobacterium luteum</name>
    <dbReference type="NCBI Taxonomy" id="33881"/>
    <lineage>
        <taxon>Bacteria</taxon>
        <taxon>Bacillati</taxon>
        <taxon>Actinomycetota</taxon>
        <taxon>Actinomycetes</taxon>
        <taxon>Micrococcales</taxon>
        <taxon>Microbacteriaceae</taxon>
        <taxon>Curtobacterium</taxon>
    </lineage>
</organism>
<dbReference type="EMBL" id="LDQC01000012">
    <property type="protein sequence ID" value="KTR10002.1"/>
    <property type="molecule type" value="Genomic_DNA"/>
</dbReference>
<proteinExistence type="predicted"/>
<gene>
    <name evidence="3" type="ORF">NS184_02050</name>
</gene>
<dbReference type="Pfam" id="PF07332">
    <property type="entry name" value="Phage_holin_3_6"/>
    <property type="match status" value="1"/>
</dbReference>
<dbReference type="AlphaFoldDB" id="A0A175S144"/>
<reference evidence="3 4" key="1">
    <citation type="journal article" date="2016" name="Front. Microbiol.">
        <title>Genomic Resource of Rice Seed Associated Bacteria.</title>
        <authorList>
            <person name="Midha S."/>
            <person name="Bansal K."/>
            <person name="Sharma S."/>
            <person name="Kumar N."/>
            <person name="Patil P.P."/>
            <person name="Chaudhry V."/>
            <person name="Patil P.B."/>
        </authorList>
    </citation>
    <scope>NUCLEOTIDE SEQUENCE [LARGE SCALE GENOMIC DNA]</scope>
    <source>
        <strain evidence="3 4">NS184</strain>
    </source>
</reference>
<dbReference type="Proteomes" id="UP000078252">
    <property type="component" value="Unassembled WGS sequence"/>
</dbReference>
<keyword evidence="2" id="KW-1133">Transmembrane helix</keyword>
<comment type="caution">
    <text evidence="3">The sequence shown here is derived from an EMBL/GenBank/DDBJ whole genome shotgun (WGS) entry which is preliminary data.</text>
</comment>
<feature type="transmembrane region" description="Helical" evidence="2">
    <location>
        <begin position="80"/>
        <end position="103"/>
    </location>
</feature>